<comment type="caution">
    <text evidence="11">The sequence shown here is derived from an EMBL/GenBank/DDBJ whole genome shotgun (WGS) entry which is preliminary data.</text>
</comment>
<dbReference type="SMART" id="SM00382">
    <property type="entry name" value="AAA"/>
    <property type="match status" value="1"/>
</dbReference>
<dbReference type="GO" id="GO:0016020">
    <property type="term" value="C:membrane"/>
    <property type="evidence" value="ECO:0007669"/>
    <property type="project" value="UniProtKB-SubCell"/>
</dbReference>
<protein>
    <submittedName>
        <fullName evidence="11">ABC-type multidrug transport system ATPase subunit</fullName>
    </submittedName>
</protein>
<dbReference type="PANTHER" id="PTHR48041:SF139">
    <property type="entry name" value="PROTEIN SCARLET"/>
    <property type="match status" value="1"/>
</dbReference>
<feature type="transmembrane region" description="Helical" evidence="9">
    <location>
        <begin position="427"/>
        <end position="452"/>
    </location>
</feature>
<dbReference type="Pfam" id="PF01061">
    <property type="entry name" value="ABC2_membrane"/>
    <property type="match status" value="1"/>
</dbReference>
<dbReference type="Gene3D" id="3.40.50.300">
    <property type="entry name" value="P-loop containing nucleotide triphosphate hydrolases"/>
    <property type="match status" value="1"/>
</dbReference>
<feature type="compositionally biased region" description="Basic and acidic residues" evidence="8">
    <location>
        <begin position="296"/>
        <end position="307"/>
    </location>
</feature>
<keyword evidence="3 9" id="KW-0812">Transmembrane</keyword>
<keyword evidence="2" id="KW-0813">Transport</keyword>
<dbReference type="InterPro" id="IPR013525">
    <property type="entry name" value="ABC2_TM"/>
</dbReference>
<reference evidence="11 12" key="1">
    <citation type="submission" date="2019-03" db="EMBL/GenBank/DDBJ databases">
        <title>Genomic Encyclopedia of Archaeal and Bacterial Type Strains, Phase II (KMG-II): from individual species to whole genera.</title>
        <authorList>
            <person name="Goeker M."/>
        </authorList>
    </citation>
    <scope>NUCLEOTIDE SEQUENCE [LARGE SCALE GENOMIC DNA]</scope>
    <source>
        <strain evidence="11 12">ATCC 25309</strain>
    </source>
</reference>
<evidence type="ECO:0000313" key="12">
    <source>
        <dbReference type="Proteomes" id="UP000295662"/>
    </source>
</evidence>
<dbReference type="RefSeq" id="WP_166647247.1">
    <property type="nucleotide sequence ID" value="NZ_SOCA01000004.1"/>
</dbReference>
<feature type="transmembrane region" description="Helical" evidence="9">
    <location>
        <begin position="345"/>
        <end position="362"/>
    </location>
</feature>
<gene>
    <name evidence="11" type="ORF">EI77_02788</name>
</gene>
<dbReference type="InterPro" id="IPR003593">
    <property type="entry name" value="AAA+_ATPase"/>
</dbReference>
<keyword evidence="6 9" id="KW-1133">Transmembrane helix</keyword>
<keyword evidence="5" id="KW-0067">ATP-binding</keyword>
<sequence length="586" mass="63613">MLELISVSHIFTRPSQEALKALDHVSFSVPTGHLLAVIGATGSGKSTLIHLLAGLQRPGGGTVHFRGQDITQSPLHPNDIGYVPASDDVLSNVLTVRENVMSALMLRVAGQTKDEQVDRASHLLVGVGLENVASQRVGTLSPTQKRRLKLALALVSDPALVICDEFTDGLDAKSQSEMAALLKFITTDHPARVVIHATQTAANLAAYDTVVILHEGHVCFHGPSRAVTHYFSIQAIEELYPRLAKRPASRWGESWMRHRDSYYDAFKLGVTGESLSAKEDGDPAADSQHITLPANEKPESSEAKKETSLPPAAPPLPTLTAQAKHLIQRRWTILRRTQREWTSQLLLMVLAPLVASMLMLPNDHFLSEVTSGDSSPSVLWPAAYTCAMGWLILIMLVLIFGVRSGAREIAGERALYRREQAGGLRPLAYLLGKLGYVLPFVLLQTFLLGLVVEILTGGLPGFAFARLILLSLTAISFSSLCLAISAHSRTAERAHSQAWALAFANLFLSGALLGFPRVLGGILHPFITAYYGWSGGMETLRDTPLYEPLTQYVRTWFASPTLAIAALLVHFGLGVLITLSGLRKSS</sequence>
<evidence type="ECO:0000256" key="7">
    <source>
        <dbReference type="ARBA" id="ARBA00023136"/>
    </source>
</evidence>
<evidence type="ECO:0000256" key="5">
    <source>
        <dbReference type="ARBA" id="ARBA00022840"/>
    </source>
</evidence>
<dbReference type="GO" id="GO:0005524">
    <property type="term" value="F:ATP binding"/>
    <property type="evidence" value="ECO:0007669"/>
    <property type="project" value="UniProtKB-KW"/>
</dbReference>
<evidence type="ECO:0000256" key="2">
    <source>
        <dbReference type="ARBA" id="ARBA00022448"/>
    </source>
</evidence>
<accession>A0A4R7RXX4</accession>
<evidence type="ECO:0000259" key="10">
    <source>
        <dbReference type="PROSITE" id="PS50893"/>
    </source>
</evidence>
<dbReference type="PANTHER" id="PTHR48041">
    <property type="entry name" value="ABC TRANSPORTER G FAMILY MEMBER 28"/>
    <property type="match status" value="1"/>
</dbReference>
<evidence type="ECO:0000256" key="1">
    <source>
        <dbReference type="ARBA" id="ARBA00004141"/>
    </source>
</evidence>
<organism evidence="11 12">
    <name type="scientific">Prosthecobacter fusiformis</name>
    <dbReference type="NCBI Taxonomy" id="48464"/>
    <lineage>
        <taxon>Bacteria</taxon>
        <taxon>Pseudomonadati</taxon>
        <taxon>Verrucomicrobiota</taxon>
        <taxon>Verrucomicrobiia</taxon>
        <taxon>Verrucomicrobiales</taxon>
        <taxon>Verrucomicrobiaceae</taxon>
        <taxon>Prosthecobacter</taxon>
    </lineage>
</organism>
<dbReference type="Pfam" id="PF00005">
    <property type="entry name" value="ABC_tran"/>
    <property type="match status" value="1"/>
</dbReference>
<feature type="transmembrane region" description="Helical" evidence="9">
    <location>
        <begin position="562"/>
        <end position="582"/>
    </location>
</feature>
<evidence type="ECO:0000256" key="9">
    <source>
        <dbReference type="SAM" id="Phobius"/>
    </source>
</evidence>
<feature type="transmembrane region" description="Helical" evidence="9">
    <location>
        <begin position="498"/>
        <end position="515"/>
    </location>
</feature>
<dbReference type="InterPro" id="IPR003439">
    <property type="entry name" value="ABC_transporter-like_ATP-bd"/>
</dbReference>
<proteinExistence type="predicted"/>
<evidence type="ECO:0000256" key="4">
    <source>
        <dbReference type="ARBA" id="ARBA00022741"/>
    </source>
</evidence>
<dbReference type="GO" id="GO:0016887">
    <property type="term" value="F:ATP hydrolysis activity"/>
    <property type="evidence" value="ECO:0007669"/>
    <property type="project" value="InterPro"/>
</dbReference>
<keyword evidence="12" id="KW-1185">Reference proteome</keyword>
<feature type="transmembrane region" description="Helical" evidence="9">
    <location>
        <begin position="382"/>
        <end position="406"/>
    </location>
</feature>
<name>A0A4R7RXX4_9BACT</name>
<dbReference type="PROSITE" id="PS50893">
    <property type="entry name" value="ABC_TRANSPORTER_2"/>
    <property type="match status" value="1"/>
</dbReference>
<feature type="transmembrane region" description="Helical" evidence="9">
    <location>
        <begin position="464"/>
        <end position="486"/>
    </location>
</feature>
<feature type="region of interest" description="Disordered" evidence="8">
    <location>
        <begin position="276"/>
        <end position="317"/>
    </location>
</feature>
<comment type="subcellular location">
    <subcellularLocation>
        <location evidence="1">Membrane</location>
        <topology evidence="1">Multi-pass membrane protein</topology>
    </subcellularLocation>
</comment>
<dbReference type="InterPro" id="IPR050352">
    <property type="entry name" value="ABCG_transporters"/>
</dbReference>
<dbReference type="Proteomes" id="UP000295662">
    <property type="component" value="Unassembled WGS sequence"/>
</dbReference>
<dbReference type="InterPro" id="IPR027417">
    <property type="entry name" value="P-loop_NTPase"/>
</dbReference>
<dbReference type="GO" id="GO:0140359">
    <property type="term" value="F:ABC-type transporter activity"/>
    <property type="evidence" value="ECO:0007669"/>
    <property type="project" value="InterPro"/>
</dbReference>
<dbReference type="AlphaFoldDB" id="A0A4R7RXX4"/>
<evidence type="ECO:0000256" key="8">
    <source>
        <dbReference type="SAM" id="MobiDB-lite"/>
    </source>
</evidence>
<feature type="domain" description="ABC transporter" evidence="10">
    <location>
        <begin position="5"/>
        <end position="240"/>
    </location>
</feature>
<dbReference type="EMBL" id="SOCA01000004">
    <property type="protein sequence ID" value="TDU70740.1"/>
    <property type="molecule type" value="Genomic_DNA"/>
</dbReference>
<evidence type="ECO:0000256" key="3">
    <source>
        <dbReference type="ARBA" id="ARBA00022692"/>
    </source>
</evidence>
<dbReference type="SUPFAM" id="SSF52540">
    <property type="entry name" value="P-loop containing nucleoside triphosphate hydrolases"/>
    <property type="match status" value="1"/>
</dbReference>
<keyword evidence="4" id="KW-0547">Nucleotide-binding</keyword>
<evidence type="ECO:0000313" key="11">
    <source>
        <dbReference type="EMBL" id="TDU70740.1"/>
    </source>
</evidence>
<keyword evidence="7 9" id="KW-0472">Membrane</keyword>
<evidence type="ECO:0000256" key="6">
    <source>
        <dbReference type="ARBA" id="ARBA00022989"/>
    </source>
</evidence>